<organism evidence="2 3">
    <name type="scientific">Trifolium subterraneum</name>
    <name type="common">Subterranean clover</name>
    <dbReference type="NCBI Taxonomy" id="3900"/>
    <lineage>
        <taxon>Eukaryota</taxon>
        <taxon>Viridiplantae</taxon>
        <taxon>Streptophyta</taxon>
        <taxon>Embryophyta</taxon>
        <taxon>Tracheophyta</taxon>
        <taxon>Spermatophyta</taxon>
        <taxon>Magnoliopsida</taxon>
        <taxon>eudicotyledons</taxon>
        <taxon>Gunneridae</taxon>
        <taxon>Pentapetalae</taxon>
        <taxon>rosids</taxon>
        <taxon>fabids</taxon>
        <taxon>Fabales</taxon>
        <taxon>Fabaceae</taxon>
        <taxon>Papilionoideae</taxon>
        <taxon>50 kb inversion clade</taxon>
        <taxon>NPAAA clade</taxon>
        <taxon>Hologalegina</taxon>
        <taxon>IRL clade</taxon>
        <taxon>Trifolieae</taxon>
        <taxon>Trifolium</taxon>
    </lineage>
</organism>
<evidence type="ECO:0000256" key="1">
    <source>
        <dbReference type="SAM" id="MobiDB-lite"/>
    </source>
</evidence>
<dbReference type="AlphaFoldDB" id="A0A2Z6MP32"/>
<evidence type="ECO:0000313" key="3">
    <source>
        <dbReference type="Proteomes" id="UP000242715"/>
    </source>
</evidence>
<accession>A0A2Z6MP32</accession>
<dbReference type="Proteomes" id="UP000242715">
    <property type="component" value="Unassembled WGS sequence"/>
</dbReference>
<keyword evidence="3" id="KW-1185">Reference proteome</keyword>
<proteinExistence type="predicted"/>
<sequence length="75" mass="8293">MMCNMQMKAAEMVTLTQPHQVVSTESPLVLATSADVIFPQIHSLDHSTPTQPSYSYGFSPPYYGPSQMHSPRPPD</sequence>
<protein>
    <submittedName>
        <fullName evidence="2">Uncharacterized protein</fullName>
    </submittedName>
</protein>
<gene>
    <name evidence="2" type="ORF">TSUD_255940</name>
</gene>
<dbReference type="EMBL" id="DF973546">
    <property type="protein sequence ID" value="GAU34098.1"/>
    <property type="molecule type" value="Genomic_DNA"/>
</dbReference>
<feature type="compositionally biased region" description="Low complexity" evidence="1">
    <location>
        <begin position="52"/>
        <end position="66"/>
    </location>
</feature>
<reference evidence="3" key="1">
    <citation type="journal article" date="2017" name="Front. Plant Sci.">
        <title>Climate Clever Clovers: New Paradigm to Reduce the Environmental Footprint of Ruminants by Breeding Low Methanogenic Forages Utilizing Haplotype Variation.</title>
        <authorList>
            <person name="Kaur P."/>
            <person name="Appels R."/>
            <person name="Bayer P.E."/>
            <person name="Keeble-Gagnere G."/>
            <person name="Wang J."/>
            <person name="Hirakawa H."/>
            <person name="Shirasawa K."/>
            <person name="Vercoe P."/>
            <person name="Stefanova K."/>
            <person name="Durmic Z."/>
            <person name="Nichols P."/>
            <person name="Revell C."/>
            <person name="Isobe S.N."/>
            <person name="Edwards D."/>
            <person name="Erskine W."/>
        </authorList>
    </citation>
    <scope>NUCLEOTIDE SEQUENCE [LARGE SCALE GENOMIC DNA]</scope>
    <source>
        <strain evidence="3">cv. Daliak</strain>
    </source>
</reference>
<feature type="region of interest" description="Disordered" evidence="1">
    <location>
        <begin position="44"/>
        <end position="75"/>
    </location>
</feature>
<name>A0A2Z6MP32_TRISU</name>
<evidence type="ECO:0000313" key="2">
    <source>
        <dbReference type="EMBL" id="GAU34098.1"/>
    </source>
</evidence>